<evidence type="ECO:0000313" key="3">
    <source>
        <dbReference type="Proteomes" id="UP000037685"/>
    </source>
</evidence>
<dbReference type="Gene3D" id="2.60.40.10">
    <property type="entry name" value="Immunoglobulins"/>
    <property type="match status" value="2"/>
</dbReference>
<feature type="chain" id="PRO_5005831214" description="Fibronectin type-III domain-containing protein" evidence="1">
    <location>
        <begin position="21"/>
        <end position="680"/>
    </location>
</feature>
<dbReference type="AlphaFoldDB" id="A0A0M9AFA3"/>
<evidence type="ECO:0000313" key="2">
    <source>
        <dbReference type="EMBL" id="KOX89675.1"/>
    </source>
</evidence>
<dbReference type="InterPro" id="IPR013783">
    <property type="entry name" value="Ig-like_fold"/>
</dbReference>
<dbReference type="Pfam" id="PF13620">
    <property type="entry name" value="CarboxypepD_reg"/>
    <property type="match status" value="1"/>
</dbReference>
<accession>A0A0M9AFA3</accession>
<dbReference type="RefSeq" id="WP_053767452.1">
    <property type="nucleotide sequence ID" value="NZ_LHCI01000106.1"/>
</dbReference>
<evidence type="ECO:0000256" key="1">
    <source>
        <dbReference type="SAM" id="SignalP"/>
    </source>
</evidence>
<gene>
    <name evidence="2" type="ORF">BVI061214_00853</name>
</gene>
<reference evidence="2 3" key="1">
    <citation type="submission" date="2015-07" db="EMBL/GenBank/DDBJ databases">
        <authorList>
            <person name="Noorani M."/>
        </authorList>
    </citation>
    <scope>NUCLEOTIDE SEQUENCE [LARGE SCALE GENOMIC DNA]</scope>
    <source>
        <strain evidence="3">ATCC 25104 / DSM 625 / JCM 10724 / NBRC 103206 / NCIMB 11243 / YT-1</strain>
    </source>
</reference>
<dbReference type="EMBL" id="LHCI01000106">
    <property type="protein sequence ID" value="KOX89675.1"/>
    <property type="molecule type" value="Genomic_DNA"/>
</dbReference>
<evidence type="ECO:0008006" key="4">
    <source>
        <dbReference type="Google" id="ProtNLM"/>
    </source>
</evidence>
<name>A0A0M9AFA3_THEAQ</name>
<sequence>MRKAFILALLALGAVLTACSRPPDFTISLNPTSLTVQQGSSGTTRLTITPQNGFAGTVNLELVGAPSGVTLSPSSVSVTGSGPVTQTLTVDVDSTVNAGDYDLQIKATSGNLNKTASLSLKVTGPTGTETLSGMVVSENAGGPVAGSQVRLMRGGTLVATTTTDAQGAFTFANIPADTYRLEVQKPGMAGSFVEGVRVPEMGFVRIIQKPAFDASASTTPPTLVITQDGSQPLEGGTFTNTIPFRVQVDATRDFVRPMRFIYVALGRTPGSAFLSNTATSSRRIFSEVEDTGNQTLSGTAVAGLGSASGERVFLEVVAYDFNNNRSHYIVPITFVNTSPTQNNTVSAPTGVAAMAITLTEAVGFFRAETPLNLTVPLGKGQVGDMPLDLSAVPEGSNLYVEVRWCYTATATPFAFDIERSEDGQNWTRVGTVGGARSTSCPTNPFDRPFFFRDASPDLTPGQTYYYRVVARGANRAESAPSSTTPLPPFFAPLLSPADETTGVPRTPDFTIGHPQLAAGADGAAYNLVLWDTLTGTRDPWVGVAWQTLGGFLLFVEFGTGPQGNGVPQGEALVYGFPNNTFTVYTDTAGLINPAKPNAVPVDLTRNTFTLPYNFDGQALLPQLQSFRTYAWQLWVSYAYKYNPAEGYRVSAYSVQTWPSSTSFIRITRPGTQVFDFTTGE</sequence>
<proteinExistence type="predicted"/>
<protein>
    <recommendedName>
        <fullName evidence="4">Fibronectin type-III domain-containing protein</fullName>
    </recommendedName>
</protein>
<comment type="caution">
    <text evidence="2">The sequence shown here is derived from an EMBL/GenBank/DDBJ whole genome shotgun (WGS) entry which is preliminary data.</text>
</comment>
<keyword evidence="1" id="KW-0732">Signal</keyword>
<dbReference type="Proteomes" id="UP000037685">
    <property type="component" value="Unassembled WGS sequence"/>
</dbReference>
<organism evidence="2 3">
    <name type="scientific">Thermus aquaticus</name>
    <dbReference type="NCBI Taxonomy" id="271"/>
    <lineage>
        <taxon>Bacteria</taxon>
        <taxon>Thermotogati</taxon>
        <taxon>Deinococcota</taxon>
        <taxon>Deinococci</taxon>
        <taxon>Thermales</taxon>
        <taxon>Thermaceae</taxon>
        <taxon>Thermus</taxon>
    </lineage>
</organism>
<feature type="signal peptide" evidence="1">
    <location>
        <begin position="1"/>
        <end position="20"/>
    </location>
</feature>
<dbReference type="PROSITE" id="PS51257">
    <property type="entry name" value="PROKAR_LIPOPROTEIN"/>
    <property type="match status" value="1"/>
</dbReference>
<dbReference type="PATRIC" id="fig|271.14.peg.928"/>
<dbReference type="SUPFAM" id="SSF49478">
    <property type="entry name" value="Cna protein B-type domain"/>
    <property type="match status" value="1"/>
</dbReference>